<name>A0A087UAG6_STEMI</name>
<gene>
    <name evidence="4" type="ORF">X975_09723</name>
</gene>
<dbReference type="PROSITE" id="PS51925">
    <property type="entry name" value="SWIB_MDM2"/>
    <property type="match status" value="1"/>
</dbReference>
<protein>
    <submittedName>
        <fullName evidence="4">Upstream activation factor subunit spp27</fullName>
    </submittedName>
</protein>
<dbReference type="SUPFAM" id="SSF109715">
    <property type="entry name" value="DEK C-terminal domain"/>
    <property type="match status" value="1"/>
</dbReference>
<dbReference type="SUPFAM" id="SSF47592">
    <property type="entry name" value="SWIB/MDM2 domain"/>
    <property type="match status" value="1"/>
</dbReference>
<evidence type="ECO:0000313" key="5">
    <source>
        <dbReference type="Proteomes" id="UP000054359"/>
    </source>
</evidence>
<dbReference type="Gene3D" id="1.10.245.10">
    <property type="entry name" value="SWIB/MDM2 domain"/>
    <property type="match status" value="1"/>
</dbReference>
<dbReference type="InterPro" id="IPR014876">
    <property type="entry name" value="DEK_C"/>
</dbReference>
<feature type="compositionally biased region" description="Low complexity" evidence="1">
    <location>
        <begin position="84"/>
        <end position="96"/>
    </location>
</feature>
<evidence type="ECO:0000259" key="3">
    <source>
        <dbReference type="PROSITE" id="PS51998"/>
    </source>
</evidence>
<keyword evidence="5" id="KW-1185">Reference proteome</keyword>
<dbReference type="InterPro" id="IPR003121">
    <property type="entry name" value="SWIB_MDM2_domain"/>
</dbReference>
<dbReference type="Gene3D" id="1.10.10.60">
    <property type="entry name" value="Homeodomain-like"/>
    <property type="match status" value="1"/>
</dbReference>
<dbReference type="InterPro" id="IPR019835">
    <property type="entry name" value="SWIB_domain"/>
</dbReference>
<dbReference type="PROSITE" id="PS51998">
    <property type="entry name" value="DEK_C"/>
    <property type="match status" value="1"/>
</dbReference>
<accession>A0A087UAG6</accession>
<feature type="compositionally biased region" description="Basic and acidic residues" evidence="1">
    <location>
        <begin position="182"/>
        <end position="195"/>
    </location>
</feature>
<dbReference type="OMA" id="KVWQYIR"/>
<evidence type="ECO:0000313" key="4">
    <source>
        <dbReference type="EMBL" id="KFM74355.1"/>
    </source>
</evidence>
<dbReference type="STRING" id="407821.A0A087UAG6"/>
<feature type="region of interest" description="Disordered" evidence="1">
    <location>
        <begin position="181"/>
        <end position="205"/>
    </location>
</feature>
<dbReference type="Pfam" id="PF08766">
    <property type="entry name" value="DEK_C"/>
    <property type="match status" value="1"/>
</dbReference>
<feature type="domain" description="DEK-C" evidence="3">
    <location>
        <begin position="3"/>
        <end position="58"/>
    </location>
</feature>
<feature type="compositionally biased region" description="Basic and acidic residues" evidence="1">
    <location>
        <begin position="103"/>
        <end position="112"/>
    </location>
</feature>
<feature type="region of interest" description="Disordered" evidence="1">
    <location>
        <begin position="55"/>
        <end position="155"/>
    </location>
</feature>
<dbReference type="AlphaFoldDB" id="A0A087UAG6"/>
<feature type="domain" description="DM2" evidence="2">
    <location>
        <begin position="204"/>
        <end position="281"/>
    </location>
</feature>
<evidence type="ECO:0000259" key="2">
    <source>
        <dbReference type="PROSITE" id="PS51925"/>
    </source>
</evidence>
<proteinExistence type="predicted"/>
<dbReference type="PANTHER" id="PTHR13844">
    <property type="entry name" value="SWI/SNF-RELATED MATRIX-ASSOCIATED ACTIN-DEPENDENT REGULATOR OF CHROMATIN SUBFAMILY D"/>
    <property type="match status" value="1"/>
</dbReference>
<dbReference type="EMBL" id="KK119002">
    <property type="protein sequence ID" value="KFM74355.1"/>
    <property type="molecule type" value="Genomic_DNA"/>
</dbReference>
<dbReference type="OrthoDB" id="10251073at2759"/>
<dbReference type="Pfam" id="PF02201">
    <property type="entry name" value="SWIB"/>
    <property type="match status" value="1"/>
</dbReference>
<reference evidence="4 5" key="1">
    <citation type="submission" date="2013-11" db="EMBL/GenBank/DDBJ databases">
        <title>Genome sequencing of Stegodyphus mimosarum.</title>
        <authorList>
            <person name="Bechsgaard J."/>
        </authorList>
    </citation>
    <scope>NUCLEOTIDE SEQUENCE [LARGE SCALE GENOMIC DNA]</scope>
</reference>
<evidence type="ECO:0000256" key="1">
    <source>
        <dbReference type="SAM" id="MobiDB-lite"/>
    </source>
</evidence>
<dbReference type="SMART" id="SM00151">
    <property type="entry name" value="SWIB"/>
    <property type="match status" value="1"/>
</dbReference>
<feature type="non-terminal residue" evidence="4">
    <location>
        <position position="283"/>
    </location>
</feature>
<dbReference type="Proteomes" id="UP000054359">
    <property type="component" value="Unassembled WGS sequence"/>
</dbReference>
<dbReference type="CDD" id="cd10567">
    <property type="entry name" value="SWIB-MDM2_like"/>
    <property type="match status" value="1"/>
</dbReference>
<dbReference type="InterPro" id="IPR036885">
    <property type="entry name" value="SWIB_MDM2_dom_sf"/>
</dbReference>
<organism evidence="4 5">
    <name type="scientific">Stegodyphus mimosarum</name>
    <name type="common">African social velvet spider</name>
    <dbReference type="NCBI Taxonomy" id="407821"/>
    <lineage>
        <taxon>Eukaryota</taxon>
        <taxon>Metazoa</taxon>
        <taxon>Ecdysozoa</taxon>
        <taxon>Arthropoda</taxon>
        <taxon>Chelicerata</taxon>
        <taxon>Arachnida</taxon>
        <taxon>Araneae</taxon>
        <taxon>Araneomorphae</taxon>
        <taxon>Entelegynae</taxon>
        <taxon>Eresoidea</taxon>
        <taxon>Eresidae</taxon>
        <taxon>Stegodyphus</taxon>
    </lineage>
</organism>
<sequence>MPKISNSELRRTISDIMRGADLSTLSSKKIRILCEKKFGVDLTSRRKEVDEIVMSFVENEESGDENNSEKSMNETPDSSDSDESSQSGSSSGADSESSSDRATSLKDDDKRVQSPKKVLAKGKSNASTKSTQSKSKKKQEMPNNSTEKESLSGKSSVLDDAAVARKLQAEEWNFRRRAVKRVPREVSKKKDDKNGQPKKKKASTYTRKCMLSPQLAEVMQTTQMARPDVVKKMWGIVKERNLFDPSNKRYAICDEQLLKVFGKERILMFGMMKYLKNHIKDIN</sequence>